<dbReference type="EMBL" id="LR828253">
    <property type="protein sequence ID" value="CAD0330668.1"/>
    <property type="molecule type" value="Genomic_DNA"/>
</dbReference>
<accession>A0A6V7D9N9</accession>
<protein>
    <submittedName>
        <fullName evidence="1">Uncharacterized protein</fullName>
    </submittedName>
</protein>
<gene>
    <name evidence="1" type="ORF">CFBP8129_21630</name>
</gene>
<proteinExistence type="predicted"/>
<dbReference type="RefSeq" id="WP_006448788.1">
    <property type="nucleotide sequence ID" value="NZ_JAHLSN010000045.1"/>
</dbReference>
<name>A0A6V7D9N9_9XANT</name>
<reference evidence="1" key="1">
    <citation type="submission" date="2020-07" db="EMBL/GenBank/DDBJ databases">
        <authorList>
            <person name="Pothier F. J."/>
        </authorList>
    </citation>
    <scope>NUCLEOTIDE SEQUENCE</scope>
    <source>
        <strain evidence="1">CFBP 8129</strain>
    </source>
</reference>
<dbReference type="AlphaFoldDB" id="A0A6V7D9N9"/>
<sequence>MVRMNSSSQISVRAFSAAPKNTASDASSLIEVHLSSSPDPRWRACFNFVLQGREIAYLQDKPVFDHASFKATLLPGYADSFRQELPELIAAASALARAQTNKDASR</sequence>
<evidence type="ECO:0000313" key="1">
    <source>
        <dbReference type="EMBL" id="CAD0330668.1"/>
    </source>
</evidence>
<dbReference type="EMBL" id="LR828253">
    <property type="protein sequence ID" value="CAD0330675.1"/>
    <property type="molecule type" value="Genomic_DNA"/>
</dbReference>
<organism evidence="1">
    <name type="scientific">Xanthomonas hortorum pv. gardneri</name>
    <dbReference type="NCBI Taxonomy" id="2754056"/>
    <lineage>
        <taxon>Bacteria</taxon>
        <taxon>Pseudomonadati</taxon>
        <taxon>Pseudomonadota</taxon>
        <taxon>Gammaproteobacteria</taxon>
        <taxon>Lysobacterales</taxon>
        <taxon>Lysobacteraceae</taxon>
        <taxon>Xanthomonas</taxon>
    </lineage>
</organism>